<evidence type="ECO:0000256" key="1">
    <source>
        <dbReference type="SAM" id="MobiDB-lite"/>
    </source>
</evidence>
<proteinExistence type="predicted"/>
<keyword evidence="2" id="KW-0812">Transmembrane</keyword>
<organism evidence="3 4">
    <name type="scientific">Trichostrongylus colubriformis</name>
    <name type="common">Black scour worm</name>
    <dbReference type="NCBI Taxonomy" id="6319"/>
    <lineage>
        <taxon>Eukaryota</taxon>
        <taxon>Metazoa</taxon>
        <taxon>Ecdysozoa</taxon>
        <taxon>Nematoda</taxon>
        <taxon>Chromadorea</taxon>
        <taxon>Rhabditida</taxon>
        <taxon>Rhabditina</taxon>
        <taxon>Rhabditomorpha</taxon>
        <taxon>Strongyloidea</taxon>
        <taxon>Trichostrongylidae</taxon>
        <taxon>Trichostrongylus</taxon>
    </lineage>
</organism>
<keyword evidence="4" id="KW-1185">Reference proteome</keyword>
<dbReference type="Proteomes" id="UP001331761">
    <property type="component" value="Unassembled WGS sequence"/>
</dbReference>
<comment type="caution">
    <text evidence="3">The sequence shown here is derived from an EMBL/GenBank/DDBJ whole genome shotgun (WGS) entry which is preliminary data.</text>
</comment>
<keyword evidence="2" id="KW-0472">Membrane</keyword>
<evidence type="ECO:0000256" key="2">
    <source>
        <dbReference type="SAM" id="Phobius"/>
    </source>
</evidence>
<evidence type="ECO:0000313" key="4">
    <source>
        <dbReference type="Proteomes" id="UP001331761"/>
    </source>
</evidence>
<evidence type="ECO:0000313" key="3">
    <source>
        <dbReference type="EMBL" id="KAK5966873.1"/>
    </source>
</evidence>
<feature type="compositionally biased region" description="Low complexity" evidence="1">
    <location>
        <begin position="169"/>
        <end position="182"/>
    </location>
</feature>
<gene>
    <name evidence="3" type="ORF">GCK32_002020</name>
</gene>
<keyword evidence="2" id="KW-1133">Transmembrane helix</keyword>
<accession>A0AAN8IEU1</accession>
<protein>
    <submittedName>
        <fullName evidence="3">Uncharacterized protein</fullName>
    </submittedName>
</protein>
<feature type="transmembrane region" description="Helical" evidence="2">
    <location>
        <begin position="126"/>
        <end position="151"/>
    </location>
</feature>
<name>A0AAN8IEU1_TRICO</name>
<feature type="transmembrane region" description="Helical" evidence="2">
    <location>
        <begin position="93"/>
        <end position="114"/>
    </location>
</feature>
<reference evidence="3 4" key="1">
    <citation type="submission" date="2019-10" db="EMBL/GenBank/DDBJ databases">
        <title>Assembly and Annotation for the nematode Trichostrongylus colubriformis.</title>
        <authorList>
            <person name="Martin J."/>
        </authorList>
    </citation>
    <scope>NUCLEOTIDE SEQUENCE [LARGE SCALE GENOMIC DNA]</scope>
    <source>
        <strain evidence="3">G859</strain>
        <tissue evidence="3">Whole worm</tissue>
    </source>
</reference>
<sequence length="201" mass="22697">MAYTLQLRTYSASQCAREPLLRARSKWTNGTIYMSEIVESLESTHPLHLLYNKTHIRYEFGSTYYNFCELKVQPHHSLPSLLRVMEMKIMPQACLRAVVLVGLLLKFMLCMAQAKVDYMLSSRRTIFLILSRVSPLLQLTSTSVLMFIVCLQQDQDKDITKVDLLQRGSSSTAAVRASTSKTGGRPERGSSSSVVCPSPKR</sequence>
<dbReference type="EMBL" id="WIXE01023021">
    <property type="protein sequence ID" value="KAK5966873.1"/>
    <property type="molecule type" value="Genomic_DNA"/>
</dbReference>
<dbReference type="AlphaFoldDB" id="A0AAN8IEU1"/>
<feature type="region of interest" description="Disordered" evidence="1">
    <location>
        <begin position="167"/>
        <end position="201"/>
    </location>
</feature>